<keyword evidence="1" id="KW-0732">Signal</keyword>
<sequence length="155" mass="16421">MVRKLLIGVASAAALTLSVSAFAQKPQFGTASEAKALLERAIPVVKADKTAAFAKFLSGEDGFKDRDLYVFCANSGDGKINAAPSTVLGKDARTLVDKAGDHYGQRILDQGSAKGEGVISEITYMFPRPNSDAPVQKTAFITKIADQICGVGYYQ</sequence>
<evidence type="ECO:0000256" key="1">
    <source>
        <dbReference type="SAM" id="SignalP"/>
    </source>
</evidence>
<dbReference type="Proteomes" id="UP000076959">
    <property type="component" value="Unassembled WGS sequence"/>
</dbReference>
<feature type="chain" id="PRO_5008055647" evidence="1">
    <location>
        <begin position="24"/>
        <end position="155"/>
    </location>
</feature>
<feature type="signal peptide" evidence="1">
    <location>
        <begin position="1"/>
        <end position="23"/>
    </location>
</feature>
<dbReference type="RefSeq" id="WP_063696038.1">
    <property type="nucleotide sequence ID" value="NZ_LUUB01000011.1"/>
</dbReference>
<dbReference type="OrthoDB" id="8454481at2"/>
<evidence type="ECO:0000313" key="3">
    <source>
        <dbReference type="Proteomes" id="UP000076959"/>
    </source>
</evidence>
<protein>
    <submittedName>
        <fullName evidence="2">Uncharacterized protein</fullName>
    </submittedName>
</protein>
<dbReference type="STRING" id="1505087.AYJ54_37815"/>
<dbReference type="Gene3D" id="3.30.450.20">
    <property type="entry name" value="PAS domain"/>
    <property type="match status" value="1"/>
</dbReference>
<gene>
    <name evidence="2" type="ORF">AYJ54_37815</name>
</gene>
<dbReference type="AlphaFoldDB" id="A0A176Z7E8"/>
<name>A0A176Z7E8_9BRAD</name>
<reference evidence="2 3" key="1">
    <citation type="submission" date="2016-03" db="EMBL/GenBank/DDBJ databases">
        <title>Draft Genome Sequence of the Strain BR 10245 (Bradyrhizobium sp.) isolated from nodules of Centrolobium paraense.</title>
        <authorList>
            <person name="Simoes-Araujo J.L.Sr."/>
            <person name="Barauna A.C."/>
            <person name="Silva K."/>
            <person name="Zilli J.E."/>
        </authorList>
    </citation>
    <scope>NUCLEOTIDE SEQUENCE [LARGE SCALE GENOMIC DNA]</scope>
    <source>
        <strain evidence="2 3">BR 10245</strain>
    </source>
</reference>
<dbReference type="EMBL" id="LUUB01000011">
    <property type="protein sequence ID" value="OAF16641.1"/>
    <property type="molecule type" value="Genomic_DNA"/>
</dbReference>
<organism evidence="2 3">
    <name type="scientific">Bradyrhizobium centrolobii</name>
    <dbReference type="NCBI Taxonomy" id="1505087"/>
    <lineage>
        <taxon>Bacteria</taxon>
        <taxon>Pseudomonadati</taxon>
        <taxon>Pseudomonadota</taxon>
        <taxon>Alphaproteobacteria</taxon>
        <taxon>Hyphomicrobiales</taxon>
        <taxon>Nitrobacteraceae</taxon>
        <taxon>Bradyrhizobium</taxon>
    </lineage>
</organism>
<evidence type="ECO:0000313" key="2">
    <source>
        <dbReference type="EMBL" id="OAF16641.1"/>
    </source>
</evidence>
<comment type="caution">
    <text evidence="2">The sequence shown here is derived from an EMBL/GenBank/DDBJ whole genome shotgun (WGS) entry which is preliminary data.</text>
</comment>
<proteinExistence type="predicted"/>
<keyword evidence="3" id="KW-1185">Reference proteome</keyword>
<accession>A0A176Z7E8</accession>